<dbReference type="AlphaFoldDB" id="A0A6C1E0S5"/>
<dbReference type="SMR" id="A0A6C1E0S5"/>
<protein>
    <submittedName>
        <fullName evidence="2">INO80 complex subunit</fullName>
    </submittedName>
</protein>
<accession>A0A6C1E0S5</accession>
<name>A0A6C1E0S5_SACPS</name>
<feature type="compositionally biased region" description="Basic and acidic residues" evidence="1">
    <location>
        <begin position="84"/>
        <end position="108"/>
    </location>
</feature>
<dbReference type="Proteomes" id="UP000501346">
    <property type="component" value="Chromosome ScXV-ScXI"/>
</dbReference>
<organism evidence="2 3">
    <name type="scientific">Saccharomyces pastorianus</name>
    <name type="common">Lager yeast</name>
    <name type="synonym">Saccharomyces cerevisiae x Saccharomyces eubayanus</name>
    <dbReference type="NCBI Taxonomy" id="27292"/>
    <lineage>
        <taxon>Eukaryota</taxon>
        <taxon>Fungi</taxon>
        <taxon>Dikarya</taxon>
        <taxon>Ascomycota</taxon>
        <taxon>Saccharomycotina</taxon>
        <taxon>Saccharomycetes</taxon>
        <taxon>Saccharomycetales</taxon>
        <taxon>Saccharomycetaceae</taxon>
        <taxon>Saccharomyces</taxon>
    </lineage>
</organism>
<evidence type="ECO:0000313" key="3">
    <source>
        <dbReference type="Proteomes" id="UP000501346"/>
    </source>
</evidence>
<dbReference type="OrthoDB" id="4054682at2759"/>
<sequence>MSQESSVLSESQEQLANNPKIEDTSPPSANSRDNSKPVLPWDYKNKAIEIKSFSGYKVNFTGWIRRDVREERQRGSEFTASDVKGSDDKATRKKEPADEDPEVKQLEKEGEDGLDS</sequence>
<reference evidence="2 3" key="1">
    <citation type="journal article" date="2019" name="BMC Genomics">
        <title>Chromosome level assembly and comparative genome analysis confirm lager-brewing yeasts originated from a single hybridization.</title>
        <authorList>
            <person name="Salazar A.N."/>
            <person name="Gorter de Vries A.R."/>
            <person name="van den Broek M."/>
            <person name="Brouwers N."/>
            <person name="de la Torre Cortes P."/>
            <person name="Kuijpers N.G.A."/>
            <person name="Daran J.G."/>
            <person name="Abeel T."/>
        </authorList>
    </citation>
    <scope>NUCLEOTIDE SEQUENCE [LARGE SCALE GENOMIC DNA]</scope>
    <source>
        <strain evidence="2 3">CBS 1483</strain>
    </source>
</reference>
<proteinExistence type="predicted"/>
<dbReference type="EMBL" id="CP048996">
    <property type="protein sequence ID" value="QID82520.1"/>
    <property type="molecule type" value="Genomic_DNA"/>
</dbReference>
<evidence type="ECO:0000256" key="1">
    <source>
        <dbReference type="SAM" id="MobiDB-lite"/>
    </source>
</evidence>
<gene>
    <name evidence="2" type="primary">IES4_1</name>
    <name evidence="2" type="ORF">GRS66_004946</name>
</gene>
<feature type="compositionally biased region" description="Low complexity" evidence="1">
    <location>
        <begin position="1"/>
        <end position="15"/>
    </location>
</feature>
<evidence type="ECO:0000313" key="2">
    <source>
        <dbReference type="EMBL" id="QID82520.1"/>
    </source>
</evidence>
<feature type="region of interest" description="Disordered" evidence="1">
    <location>
        <begin position="1"/>
        <end position="40"/>
    </location>
</feature>
<keyword evidence="3" id="KW-1185">Reference proteome</keyword>
<feature type="region of interest" description="Disordered" evidence="1">
    <location>
        <begin position="70"/>
        <end position="116"/>
    </location>
</feature>